<dbReference type="Proteomes" id="UP000540929">
    <property type="component" value="Unassembled WGS sequence"/>
</dbReference>
<organism evidence="2 3">
    <name type="scientific">Paraburkholderia bryophila</name>
    <dbReference type="NCBI Taxonomy" id="420952"/>
    <lineage>
        <taxon>Bacteria</taxon>
        <taxon>Pseudomonadati</taxon>
        <taxon>Pseudomonadota</taxon>
        <taxon>Betaproteobacteria</taxon>
        <taxon>Burkholderiales</taxon>
        <taxon>Burkholderiaceae</taxon>
        <taxon>Paraburkholderia</taxon>
    </lineage>
</organism>
<dbReference type="EMBL" id="JACCAU010000001">
    <property type="protein sequence ID" value="NYH14591.1"/>
    <property type="molecule type" value="Genomic_DNA"/>
</dbReference>
<protein>
    <submittedName>
        <fullName evidence="2">Uncharacterized protein</fullName>
    </submittedName>
</protein>
<keyword evidence="3" id="KW-1185">Reference proteome</keyword>
<dbReference type="EMBL" id="JACCAS010000002">
    <property type="protein sequence ID" value="NYH27081.1"/>
    <property type="molecule type" value="Genomic_DNA"/>
</dbReference>
<gene>
    <name evidence="2" type="ORF">GGD40_006652</name>
    <name evidence="1" type="ORF">GGD41_001819</name>
</gene>
<dbReference type="AlphaFoldDB" id="A0A7Z0B9U7"/>
<accession>A0A7Z0B9U7</accession>
<dbReference type="RefSeq" id="WP_179709998.1">
    <property type="nucleotide sequence ID" value="NZ_JACCAS010000002.1"/>
</dbReference>
<dbReference type="Proteomes" id="UP000572540">
    <property type="component" value="Unassembled WGS sequence"/>
</dbReference>
<evidence type="ECO:0000313" key="4">
    <source>
        <dbReference type="Proteomes" id="UP000572540"/>
    </source>
</evidence>
<evidence type="ECO:0000313" key="3">
    <source>
        <dbReference type="Proteomes" id="UP000540929"/>
    </source>
</evidence>
<sequence length="85" mass="9289">MRLKKTEWMLLAVVAGSVMGFGNWLQGEMNRASLARIQRDSTNPQDLQDSHGACAGMNAREAEMMGKGELWCGAVGTLNPTTFSR</sequence>
<comment type="caution">
    <text evidence="2">The sequence shown here is derived from an EMBL/GenBank/DDBJ whole genome shotgun (WGS) entry which is preliminary data.</text>
</comment>
<proteinExistence type="predicted"/>
<evidence type="ECO:0000313" key="2">
    <source>
        <dbReference type="EMBL" id="NYH27081.1"/>
    </source>
</evidence>
<name>A0A7Z0B9U7_9BURK</name>
<reference evidence="3 4" key="1">
    <citation type="submission" date="2020-07" db="EMBL/GenBank/DDBJ databases">
        <title>Exploring microbial biodiversity for novel pathways involved in the catabolism of aromatic compounds derived from lignin.</title>
        <authorList>
            <person name="Elkins J."/>
        </authorList>
    </citation>
    <scope>NUCLEOTIDE SEQUENCE [LARGE SCALE GENOMIC DNA]</scope>
    <source>
        <strain evidence="1 4">H2C3B</strain>
        <strain evidence="2 3">H2C3C</strain>
    </source>
</reference>
<evidence type="ECO:0000313" key="1">
    <source>
        <dbReference type="EMBL" id="NYH14591.1"/>
    </source>
</evidence>